<sequence length="143" mass="16509">MCIPILPETAHPRSREPLKLSEALPWDHCYHPTCYDVCARIRTEWRDYSHSPYVMLSAPLVKAIPEDIRYGGLLRAGVDDERAIRILDGEEDAPEIDLPDDMFETDSQTCKTFWNVFAGQLTKFSDKPFSTFIKWKPALLEFC</sequence>
<evidence type="ECO:0000313" key="1">
    <source>
        <dbReference type="EMBL" id="KAK0497025.1"/>
    </source>
</evidence>
<organism evidence="1 2">
    <name type="scientific">Armillaria luteobubalina</name>
    <dbReference type="NCBI Taxonomy" id="153913"/>
    <lineage>
        <taxon>Eukaryota</taxon>
        <taxon>Fungi</taxon>
        <taxon>Dikarya</taxon>
        <taxon>Basidiomycota</taxon>
        <taxon>Agaricomycotina</taxon>
        <taxon>Agaricomycetes</taxon>
        <taxon>Agaricomycetidae</taxon>
        <taxon>Agaricales</taxon>
        <taxon>Marasmiineae</taxon>
        <taxon>Physalacriaceae</taxon>
        <taxon>Armillaria</taxon>
    </lineage>
</organism>
<gene>
    <name evidence="1" type="ORF">EDD18DRAFT_1331710</name>
</gene>
<keyword evidence="2" id="KW-1185">Reference proteome</keyword>
<dbReference type="EMBL" id="JAUEPU010000014">
    <property type="protein sequence ID" value="KAK0497025.1"/>
    <property type="molecule type" value="Genomic_DNA"/>
</dbReference>
<accession>A0AA39UXF8</accession>
<name>A0AA39UXF8_9AGAR</name>
<reference evidence="1" key="1">
    <citation type="submission" date="2023-06" db="EMBL/GenBank/DDBJ databases">
        <authorList>
            <consortium name="Lawrence Berkeley National Laboratory"/>
            <person name="Ahrendt S."/>
            <person name="Sahu N."/>
            <person name="Indic B."/>
            <person name="Wong-Bajracharya J."/>
            <person name="Merenyi Z."/>
            <person name="Ke H.-M."/>
            <person name="Monk M."/>
            <person name="Kocsube S."/>
            <person name="Drula E."/>
            <person name="Lipzen A."/>
            <person name="Balint B."/>
            <person name="Henrissat B."/>
            <person name="Andreopoulos B."/>
            <person name="Martin F.M."/>
            <person name="Harder C.B."/>
            <person name="Rigling D."/>
            <person name="Ford K.L."/>
            <person name="Foster G.D."/>
            <person name="Pangilinan J."/>
            <person name="Papanicolaou A."/>
            <person name="Barry K."/>
            <person name="LaButti K."/>
            <person name="Viragh M."/>
            <person name="Koriabine M."/>
            <person name="Yan M."/>
            <person name="Riley R."/>
            <person name="Champramary S."/>
            <person name="Plett K.L."/>
            <person name="Tsai I.J."/>
            <person name="Slot J."/>
            <person name="Sipos G."/>
            <person name="Plett J."/>
            <person name="Nagy L.G."/>
            <person name="Grigoriev I.V."/>
        </authorList>
    </citation>
    <scope>NUCLEOTIDE SEQUENCE</scope>
    <source>
        <strain evidence="1">HWK02</strain>
    </source>
</reference>
<evidence type="ECO:0000313" key="2">
    <source>
        <dbReference type="Proteomes" id="UP001175228"/>
    </source>
</evidence>
<protein>
    <submittedName>
        <fullName evidence="1">Uncharacterized protein</fullName>
    </submittedName>
</protein>
<comment type="caution">
    <text evidence="1">The sequence shown here is derived from an EMBL/GenBank/DDBJ whole genome shotgun (WGS) entry which is preliminary data.</text>
</comment>
<proteinExistence type="predicted"/>
<dbReference type="Proteomes" id="UP001175228">
    <property type="component" value="Unassembled WGS sequence"/>
</dbReference>
<dbReference type="AlphaFoldDB" id="A0AA39UXF8"/>